<sequence length="1087" mass="116365">MPHDGRGGPLPAPRNLRVDARHPIGTGRFQPVATSAHPRISWVVSDAAAPSIQTAFQIVLREGRRAASKAGPAPLRWDSGTVEGADPWLRLPVPLAAHEHLEVTVRVRDDAGRWSPWATPAPLETGPLALRDFGTDWIEHPALHVLRREFELSAAVHTGRLHLTAQGLIRASVNGEPVNADASDPSRSDITRALYRSYDVGDLLRPGPNTLDLVLASGEWERTGLDPRALAVISVTSTDGTRTFHGTGPGMLTAPSAIRVQEPFYLEAHDLRAQHDFTPATELTVLAAHDRPTHPDQPPAAVLPDPGPPVHAVQTLRPTEIVGTAPNTDEARTVAGSAPRVWDVGVNVAGRSRITLGAGVPAGTVIRVVHGEHLDPRGRLDTTNLTMPYDHGRIRQALEFTVTGAAGEVLEARFCYHGFRYLEVWGLPAGTDVGVEVAVLHSDVERISELDVDDDAVATLVERARRTLLNNLHGIPEDCPTREQAGWTGDTASVTEFSFAAFDLQAFFTKWLGDLRTSQQPDGWIPAISPDLRRPRIAPDPVWGAALQRVLEAHWLHYGDLTVVLETLPALRAWVDFQLTCASADGTIGSAPISYGHDWLALEQTPPELHHTAAAQDALRVLADLEDLTGAADEANRRRTQAEALRVAARAAFVDDRGAAPLVESAGRRAWPGPAVGNGSQGSLALAIEAGWLTEAETLLAVEALERAVRARGNRVTSGFATTRTVVRALAHSGRSQAVFDALHQGAEPGIGAMLAHGPGTFWECWWIDPGNTGTGSLDHVGLGGPFAGWAWQHLAGLRPLAGGYSRFAVEPAFVDGVTSVRVRTETVRGTVGVDYERRRGRVTLEVRVPVGATAVVRLPGNVDREFGTGVHSIRADVPPAGPAVAPPDEPAWRPPARAPRAVDVDGGRQDLLSRLIREDRFTAAPAATTTVEPVPDGLHCMPVPHAQPPGPAIRVLSHDAGAVRAPTVRLGFDDPLDLSEARFVYALLDTCASGSTRPARSLLRLFAADGSIHETTSRMWPAGWNRVSLDVGGWPGRAAVVAVETGLTFSDDDDADDDDDDGDGDGLPAMFHLGELGSSLLRRTAP</sequence>
<evidence type="ECO:0000256" key="4">
    <source>
        <dbReference type="SAM" id="MobiDB-lite"/>
    </source>
</evidence>
<dbReference type="InterPro" id="IPR008902">
    <property type="entry name" value="Rhamnosid_concanavalin"/>
</dbReference>
<gene>
    <name evidence="9" type="ORF">KCQ71_08835</name>
</gene>
<dbReference type="InterPro" id="IPR013737">
    <property type="entry name" value="Bac_rhamnosid_N"/>
</dbReference>
<feature type="domain" description="Alpha-L-rhamnosidase concanavalin-like" evidence="5">
    <location>
        <begin position="341"/>
        <end position="431"/>
    </location>
</feature>
<evidence type="ECO:0000259" key="6">
    <source>
        <dbReference type="Pfam" id="PF08531"/>
    </source>
</evidence>
<comment type="catalytic activity">
    <reaction evidence="1">
        <text>Hydrolysis of terminal non-reducing alpha-L-rhamnose residues in alpha-L-rhamnosides.</text>
        <dbReference type="EC" id="3.2.1.40"/>
    </reaction>
</comment>
<dbReference type="Pfam" id="PF25788">
    <property type="entry name" value="Ig_Rha78A_N"/>
    <property type="match status" value="1"/>
</dbReference>
<dbReference type="Pfam" id="PF17389">
    <property type="entry name" value="Bac_rhamnosid6H"/>
    <property type="match status" value="1"/>
</dbReference>
<dbReference type="EC" id="3.2.1.40" evidence="2"/>
<dbReference type="EMBL" id="JAGSHT010000009">
    <property type="protein sequence ID" value="MBZ2196254.1"/>
    <property type="molecule type" value="Genomic_DNA"/>
</dbReference>
<evidence type="ECO:0000313" key="10">
    <source>
        <dbReference type="Proteomes" id="UP000826651"/>
    </source>
</evidence>
<dbReference type="InterPro" id="IPR008928">
    <property type="entry name" value="6-hairpin_glycosidase_sf"/>
</dbReference>
<dbReference type="Gene3D" id="2.60.40.10">
    <property type="entry name" value="Immunoglobulins"/>
    <property type="match status" value="1"/>
</dbReference>
<evidence type="ECO:0000259" key="5">
    <source>
        <dbReference type="Pfam" id="PF05592"/>
    </source>
</evidence>
<evidence type="ECO:0000259" key="7">
    <source>
        <dbReference type="Pfam" id="PF17389"/>
    </source>
</evidence>
<dbReference type="SUPFAM" id="SSF48208">
    <property type="entry name" value="Six-hairpin glycosidases"/>
    <property type="match status" value="1"/>
</dbReference>
<dbReference type="RefSeq" id="WP_223404950.1">
    <property type="nucleotide sequence ID" value="NZ_JAGSHT010000009.1"/>
</dbReference>
<proteinExistence type="predicted"/>
<dbReference type="InterPro" id="IPR035396">
    <property type="entry name" value="Bac_rhamnosid6H"/>
</dbReference>
<evidence type="ECO:0000256" key="2">
    <source>
        <dbReference type="ARBA" id="ARBA00012652"/>
    </source>
</evidence>
<dbReference type="PANTHER" id="PTHR33307:SF6">
    <property type="entry name" value="ALPHA-RHAMNOSIDASE (EUROFUNG)-RELATED"/>
    <property type="match status" value="1"/>
</dbReference>
<feature type="domain" description="Alpha-L-rhamnosidase six-hairpin glycosidase" evidence="7">
    <location>
        <begin position="446"/>
        <end position="790"/>
    </location>
</feature>
<comment type="caution">
    <text evidence="9">The sequence shown here is derived from an EMBL/GenBank/DDBJ whole genome shotgun (WGS) entry which is preliminary data.</text>
</comment>
<dbReference type="Gene3D" id="2.60.120.260">
    <property type="entry name" value="Galactose-binding domain-like"/>
    <property type="match status" value="2"/>
</dbReference>
<dbReference type="PANTHER" id="PTHR33307">
    <property type="entry name" value="ALPHA-RHAMNOSIDASE (EUROFUNG)"/>
    <property type="match status" value="1"/>
</dbReference>
<evidence type="ECO:0000313" key="9">
    <source>
        <dbReference type="EMBL" id="MBZ2196254.1"/>
    </source>
</evidence>
<feature type="region of interest" description="Disordered" evidence="4">
    <location>
        <begin position="878"/>
        <end position="905"/>
    </location>
</feature>
<dbReference type="Gene3D" id="1.50.10.10">
    <property type="match status" value="1"/>
</dbReference>
<dbReference type="InterPro" id="IPR013783">
    <property type="entry name" value="Ig-like_fold"/>
</dbReference>
<reference evidence="9 10" key="1">
    <citation type="submission" date="2021-04" db="EMBL/GenBank/DDBJ databases">
        <title>Ruania sp. nov., isolated from sandy soil of mangrove forest.</title>
        <authorList>
            <person name="Ge X."/>
            <person name="Huang R."/>
            <person name="Liu W."/>
        </authorList>
    </citation>
    <scope>NUCLEOTIDE SEQUENCE [LARGE SCALE GENOMIC DNA]</scope>
    <source>
        <strain evidence="9 10">N2-46</strain>
    </source>
</reference>
<dbReference type="InterPro" id="IPR035398">
    <property type="entry name" value="Bac_rhamnosid_C"/>
</dbReference>
<organism evidence="9 10">
    <name type="scientific">Occultella gossypii</name>
    <dbReference type="NCBI Taxonomy" id="2800820"/>
    <lineage>
        <taxon>Bacteria</taxon>
        <taxon>Bacillati</taxon>
        <taxon>Actinomycetota</taxon>
        <taxon>Actinomycetes</taxon>
        <taxon>Micrococcales</taxon>
        <taxon>Ruaniaceae</taxon>
        <taxon>Occultella</taxon>
    </lineage>
</organism>
<keyword evidence="10" id="KW-1185">Reference proteome</keyword>
<dbReference type="Pfam" id="PF17390">
    <property type="entry name" value="Bac_rhamnosid_C"/>
    <property type="match status" value="1"/>
</dbReference>
<dbReference type="GO" id="GO:0016787">
    <property type="term" value="F:hydrolase activity"/>
    <property type="evidence" value="ECO:0007669"/>
    <property type="project" value="UniProtKB-KW"/>
</dbReference>
<dbReference type="Proteomes" id="UP000826651">
    <property type="component" value="Unassembled WGS sequence"/>
</dbReference>
<evidence type="ECO:0000259" key="8">
    <source>
        <dbReference type="Pfam" id="PF17390"/>
    </source>
</evidence>
<dbReference type="Gene3D" id="2.60.420.10">
    <property type="entry name" value="Maltose phosphorylase, domain 3"/>
    <property type="match status" value="1"/>
</dbReference>
<evidence type="ECO:0000256" key="1">
    <source>
        <dbReference type="ARBA" id="ARBA00001445"/>
    </source>
</evidence>
<feature type="region of interest" description="Disordered" evidence="4">
    <location>
        <begin position="1050"/>
        <end position="1071"/>
    </location>
</feature>
<feature type="compositionally biased region" description="Acidic residues" evidence="4">
    <location>
        <begin position="1051"/>
        <end position="1065"/>
    </location>
</feature>
<feature type="compositionally biased region" description="Pro residues" evidence="4">
    <location>
        <begin position="880"/>
        <end position="898"/>
    </location>
</feature>
<protein>
    <recommendedName>
        <fullName evidence="2">alpha-L-rhamnosidase</fullName>
        <ecNumber evidence="2">3.2.1.40</ecNumber>
    </recommendedName>
</protein>
<keyword evidence="3 9" id="KW-0378">Hydrolase</keyword>
<feature type="domain" description="Bacterial alpha-L-rhamnosidase N-terminal" evidence="6">
    <location>
        <begin position="156"/>
        <end position="280"/>
    </location>
</feature>
<accession>A0ABS7S9C6</accession>
<dbReference type="InterPro" id="IPR012341">
    <property type="entry name" value="6hp_glycosidase-like_sf"/>
</dbReference>
<dbReference type="Pfam" id="PF08531">
    <property type="entry name" value="Bac_rhamnosid_N"/>
    <property type="match status" value="1"/>
</dbReference>
<dbReference type="InterPro" id="IPR016007">
    <property type="entry name" value="Alpha_rhamnosid"/>
</dbReference>
<feature type="domain" description="Alpha-L-rhamnosidase C-terminal" evidence="8">
    <location>
        <begin position="797"/>
        <end position="865"/>
    </location>
</feature>
<evidence type="ECO:0000256" key="3">
    <source>
        <dbReference type="ARBA" id="ARBA00022801"/>
    </source>
</evidence>
<name>A0ABS7S9C6_9MICO</name>
<dbReference type="Pfam" id="PF05592">
    <property type="entry name" value="Bac_rhamnosid"/>
    <property type="match status" value="1"/>
</dbReference>